<dbReference type="SUPFAM" id="SSF55961">
    <property type="entry name" value="Bet v1-like"/>
    <property type="match status" value="1"/>
</dbReference>
<evidence type="ECO:0000256" key="1">
    <source>
        <dbReference type="SAM" id="SignalP"/>
    </source>
</evidence>
<dbReference type="Gene3D" id="3.30.530.20">
    <property type="match status" value="1"/>
</dbReference>
<sequence>MKLIVSALSSLLLFFSLSAYSQVKDHSWDLVSDRDAIAIYTKDTDISFKAIRAEMLINGSLEHLLYYLNEAAIYKDWLYSCEESVELKRINKDEFYYHVVVDLPSPIYNRDLVVKCRQWTDAEGTIYSESVATPDFIPEKEHTVRMMTYTSSWIIKTRPDGLLAVTYESLGDPGGALPAWLVNIACTRGPIRTMRKLKELVEAKSSESVKAAVVATSFY</sequence>
<name>A0ABP9DIY3_9BACT</name>
<gene>
    <name evidence="3" type="ORF">GCM10023331_35870</name>
</gene>
<dbReference type="InterPro" id="IPR051213">
    <property type="entry name" value="START_lipid_transfer"/>
</dbReference>
<organism evidence="3 4">
    <name type="scientific">Algivirga pacifica</name>
    <dbReference type="NCBI Taxonomy" id="1162670"/>
    <lineage>
        <taxon>Bacteria</taxon>
        <taxon>Pseudomonadati</taxon>
        <taxon>Bacteroidota</taxon>
        <taxon>Cytophagia</taxon>
        <taxon>Cytophagales</taxon>
        <taxon>Flammeovirgaceae</taxon>
        <taxon>Algivirga</taxon>
    </lineage>
</organism>
<dbReference type="InterPro" id="IPR028347">
    <property type="entry name" value="START_dom_prot"/>
</dbReference>
<evidence type="ECO:0000259" key="2">
    <source>
        <dbReference type="PROSITE" id="PS50848"/>
    </source>
</evidence>
<keyword evidence="4" id="KW-1185">Reference proteome</keyword>
<dbReference type="Proteomes" id="UP001500298">
    <property type="component" value="Unassembled WGS sequence"/>
</dbReference>
<proteinExistence type="predicted"/>
<dbReference type="Pfam" id="PF01852">
    <property type="entry name" value="START"/>
    <property type="match status" value="1"/>
</dbReference>
<dbReference type="PIRSF" id="PIRSF039033">
    <property type="entry name" value="START_dom"/>
    <property type="match status" value="1"/>
</dbReference>
<protein>
    <recommendedName>
        <fullName evidence="2">START domain-containing protein</fullName>
    </recommendedName>
</protein>
<keyword evidence="1" id="KW-0732">Signal</keyword>
<dbReference type="RefSeq" id="WP_345374333.1">
    <property type="nucleotide sequence ID" value="NZ_BAABJX010000058.1"/>
</dbReference>
<evidence type="ECO:0000313" key="3">
    <source>
        <dbReference type="EMBL" id="GAA4847987.1"/>
    </source>
</evidence>
<dbReference type="PANTHER" id="PTHR19308:SF14">
    <property type="entry name" value="START DOMAIN-CONTAINING PROTEIN"/>
    <property type="match status" value="1"/>
</dbReference>
<comment type="caution">
    <text evidence="3">The sequence shown here is derived from an EMBL/GenBank/DDBJ whole genome shotgun (WGS) entry which is preliminary data.</text>
</comment>
<evidence type="ECO:0000313" key="4">
    <source>
        <dbReference type="Proteomes" id="UP001500298"/>
    </source>
</evidence>
<reference evidence="4" key="1">
    <citation type="journal article" date="2019" name="Int. J. Syst. Evol. Microbiol.">
        <title>The Global Catalogue of Microorganisms (GCM) 10K type strain sequencing project: providing services to taxonomists for standard genome sequencing and annotation.</title>
        <authorList>
            <consortium name="The Broad Institute Genomics Platform"/>
            <consortium name="The Broad Institute Genome Sequencing Center for Infectious Disease"/>
            <person name="Wu L."/>
            <person name="Ma J."/>
        </authorList>
    </citation>
    <scope>NUCLEOTIDE SEQUENCE [LARGE SCALE GENOMIC DNA]</scope>
    <source>
        <strain evidence="4">JCM 18326</strain>
    </source>
</reference>
<feature type="domain" description="START" evidence="2">
    <location>
        <begin position="16"/>
        <end position="206"/>
    </location>
</feature>
<dbReference type="EMBL" id="BAABJX010000058">
    <property type="protein sequence ID" value="GAA4847987.1"/>
    <property type="molecule type" value="Genomic_DNA"/>
</dbReference>
<dbReference type="PANTHER" id="PTHR19308">
    <property type="entry name" value="PHOSPHATIDYLCHOLINE TRANSFER PROTEIN"/>
    <property type="match status" value="1"/>
</dbReference>
<feature type="chain" id="PRO_5046027283" description="START domain-containing protein" evidence="1">
    <location>
        <begin position="22"/>
        <end position="219"/>
    </location>
</feature>
<feature type="signal peptide" evidence="1">
    <location>
        <begin position="1"/>
        <end position="21"/>
    </location>
</feature>
<dbReference type="PROSITE" id="PS50848">
    <property type="entry name" value="START"/>
    <property type="match status" value="1"/>
</dbReference>
<accession>A0ABP9DIY3</accession>
<dbReference type="InterPro" id="IPR002913">
    <property type="entry name" value="START_lipid-bd_dom"/>
</dbReference>
<dbReference type="InterPro" id="IPR023393">
    <property type="entry name" value="START-like_dom_sf"/>
</dbReference>